<dbReference type="AlphaFoldDB" id="A0A2K3DX22"/>
<name>A0A2K3DX22_CHLRE</name>
<feature type="region of interest" description="Disordered" evidence="1">
    <location>
        <begin position="190"/>
        <end position="321"/>
    </location>
</feature>
<feature type="compositionally biased region" description="Basic and acidic residues" evidence="1">
    <location>
        <begin position="248"/>
        <end position="258"/>
    </location>
</feature>
<dbReference type="EMBL" id="CM008964">
    <property type="protein sequence ID" value="PNW85075.1"/>
    <property type="molecule type" value="Genomic_DNA"/>
</dbReference>
<gene>
    <name evidence="2" type="ORF">CHLRE_03g170601v5</name>
</gene>
<dbReference type="RefSeq" id="XP_042925999.1">
    <property type="nucleotide sequence ID" value="XM_043060870.1"/>
</dbReference>
<dbReference type="GeneID" id="66052831"/>
<feature type="region of interest" description="Disordered" evidence="1">
    <location>
        <begin position="136"/>
        <end position="174"/>
    </location>
</feature>
<evidence type="ECO:0000313" key="3">
    <source>
        <dbReference type="Proteomes" id="UP000006906"/>
    </source>
</evidence>
<feature type="compositionally biased region" description="Basic and acidic residues" evidence="1">
    <location>
        <begin position="298"/>
        <end position="321"/>
    </location>
</feature>
<feature type="compositionally biased region" description="Basic residues" evidence="1">
    <location>
        <begin position="156"/>
        <end position="165"/>
    </location>
</feature>
<organism evidence="2 3">
    <name type="scientific">Chlamydomonas reinhardtii</name>
    <name type="common">Chlamydomonas smithii</name>
    <dbReference type="NCBI Taxonomy" id="3055"/>
    <lineage>
        <taxon>Eukaryota</taxon>
        <taxon>Viridiplantae</taxon>
        <taxon>Chlorophyta</taxon>
        <taxon>core chlorophytes</taxon>
        <taxon>Chlorophyceae</taxon>
        <taxon>CS clade</taxon>
        <taxon>Chlamydomonadales</taxon>
        <taxon>Chlamydomonadaceae</taxon>
        <taxon>Chlamydomonas</taxon>
    </lineage>
</organism>
<reference evidence="2 3" key="1">
    <citation type="journal article" date="2007" name="Science">
        <title>The Chlamydomonas genome reveals the evolution of key animal and plant functions.</title>
        <authorList>
            <person name="Merchant S.S."/>
            <person name="Prochnik S.E."/>
            <person name="Vallon O."/>
            <person name="Harris E.H."/>
            <person name="Karpowicz S.J."/>
            <person name="Witman G.B."/>
            <person name="Terry A."/>
            <person name="Salamov A."/>
            <person name="Fritz-Laylin L.K."/>
            <person name="Marechal-Drouard L."/>
            <person name="Marshall W.F."/>
            <person name="Qu L.H."/>
            <person name="Nelson D.R."/>
            <person name="Sanderfoot A.A."/>
            <person name="Spalding M.H."/>
            <person name="Kapitonov V.V."/>
            <person name="Ren Q."/>
            <person name="Ferris P."/>
            <person name="Lindquist E."/>
            <person name="Shapiro H."/>
            <person name="Lucas S.M."/>
            <person name="Grimwood J."/>
            <person name="Schmutz J."/>
            <person name="Cardol P."/>
            <person name="Cerutti H."/>
            <person name="Chanfreau G."/>
            <person name="Chen C.L."/>
            <person name="Cognat V."/>
            <person name="Croft M.T."/>
            <person name="Dent R."/>
            <person name="Dutcher S."/>
            <person name="Fernandez E."/>
            <person name="Fukuzawa H."/>
            <person name="Gonzalez-Ballester D."/>
            <person name="Gonzalez-Halphen D."/>
            <person name="Hallmann A."/>
            <person name="Hanikenne M."/>
            <person name="Hippler M."/>
            <person name="Inwood W."/>
            <person name="Jabbari K."/>
            <person name="Kalanon M."/>
            <person name="Kuras R."/>
            <person name="Lefebvre P.A."/>
            <person name="Lemaire S.D."/>
            <person name="Lobanov A.V."/>
            <person name="Lohr M."/>
            <person name="Manuell A."/>
            <person name="Meier I."/>
            <person name="Mets L."/>
            <person name="Mittag M."/>
            <person name="Mittelmeier T."/>
            <person name="Moroney J.V."/>
            <person name="Moseley J."/>
            <person name="Napoli C."/>
            <person name="Nedelcu A.M."/>
            <person name="Niyogi K."/>
            <person name="Novoselov S.V."/>
            <person name="Paulsen I.T."/>
            <person name="Pazour G."/>
            <person name="Purton S."/>
            <person name="Ral J.P."/>
            <person name="Riano-Pachon D.M."/>
            <person name="Riekhof W."/>
            <person name="Rymarquis L."/>
            <person name="Schroda M."/>
            <person name="Stern D."/>
            <person name="Umen J."/>
            <person name="Willows R."/>
            <person name="Wilson N."/>
            <person name="Zimmer S.L."/>
            <person name="Allmer J."/>
            <person name="Balk J."/>
            <person name="Bisova K."/>
            <person name="Chen C.J."/>
            <person name="Elias M."/>
            <person name="Gendler K."/>
            <person name="Hauser C."/>
            <person name="Lamb M.R."/>
            <person name="Ledford H."/>
            <person name="Long J.C."/>
            <person name="Minagawa J."/>
            <person name="Page M.D."/>
            <person name="Pan J."/>
            <person name="Pootakham W."/>
            <person name="Roje S."/>
            <person name="Rose A."/>
            <person name="Stahlberg E."/>
            <person name="Terauchi A.M."/>
            <person name="Yang P."/>
            <person name="Ball S."/>
            <person name="Bowler C."/>
            <person name="Dieckmann C.L."/>
            <person name="Gladyshev V.N."/>
            <person name="Green P."/>
            <person name="Jorgensen R."/>
            <person name="Mayfield S."/>
            <person name="Mueller-Roeber B."/>
            <person name="Rajamani S."/>
            <person name="Sayre R.T."/>
            <person name="Brokstein P."/>
            <person name="Dubchak I."/>
            <person name="Goodstein D."/>
            <person name="Hornick L."/>
            <person name="Huang Y.W."/>
            <person name="Jhaveri J."/>
            <person name="Luo Y."/>
            <person name="Martinez D."/>
            <person name="Ngau W.C."/>
            <person name="Otillar B."/>
            <person name="Poliakov A."/>
            <person name="Porter A."/>
            <person name="Szajkowski L."/>
            <person name="Werner G."/>
            <person name="Zhou K."/>
            <person name="Grigoriev I.V."/>
            <person name="Rokhsar D.S."/>
            <person name="Grossman A.R."/>
        </authorList>
    </citation>
    <scope>NUCLEOTIDE SEQUENCE [LARGE SCALE GENOMIC DNA]</scope>
    <source>
        <strain evidence="3">CC-503</strain>
    </source>
</reference>
<dbReference type="Gramene" id="PNW85075">
    <property type="protein sequence ID" value="PNW85075"/>
    <property type="gene ID" value="CHLRE_03g170601v5"/>
</dbReference>
<dbReference type="OrthoDB" id="559149at2759"/>
<proteinExistence type="predicted"/>
<sequence>MASWSLGAQISSLFGSLRPLRACAAAQPLASAADASTLAWRRADAPPSEEVYNRGRPPCGCGPSSPDGLHLKPRCMSAKGQGRLEARVTIASQYCAFPVSVEQAANASISTSASTSTSGIGAAMAWLRHHSDTATASVRPKGWEQLPGRAPPGRGLVKHRGRGSQRRPPEHSSLRRLVDQLHSDVVQLQDEQQRQKDEQQRQKQEVWAKMQQLQDEQQRQKDEQQRQKDELQRQKQEAEAKMQQLEDEQQRQKQEAEAKMQQLEDEQQRQKDEQQRQKDELQRQKQEAEAKMQQLEDEQQRQKDEQQRQKDELQRQKQEAEAKMQKFRAEVAPLQSQYTRNVVHQVAKFVLRPGRDVAKFVLTHPVPPGSQHELHYVPPGSQHELRNLVYDVARELRLQGRDLRPQRCTSSTQRKRSPDSTYADGATSAALAGVVEMSGGELEDGLKATAPLRHAGEHLGKHPGDLTALQRVVKDALQVCGERPTDPELAFARRLLLRYPAIEKAFPS</sequence>
<feature type="compositionally biased region" description="Basic and acidic residues" evidence="1">
    <location>
        <begin position="266"/>
        <end position="290"/>
    </location>
</feature>
<evidence type="ECO:0000313" key="2">
    <source>
        <dbReference type="EMBL" id="PNW85075.1"/>
    </source>
</evidence>
<accession>A0A2K3DX22</accession>
<dbReference type="ExpressionAtlas" id="A0A2K3DX22">
    <property type="expression patterns" value="baseline and differential"/>
</dbReference>
<keyword evidence="3" id="KW-1185">Reference proteome</keyword>
<dbReference type="KEGG" id="cre:CHLRE_03g170601v5"/>
<evidence type="ECO:0000256" key="1">
    <source>
        <dbReference type="SAM" id="MobiDB-lite"/>
    </source>
</evidence>
<dbReference type="Proteomes" id="UP000006906">
    <property type="component" value="Chromosome 3"/>
</dbReference>
<protein>
    <submittedName>
        <fullName evidence="2">Uncharacterized protein</fullName>
    </submittedName>
</protein>
<feature type="compositionally biased region" description="Basic and acidic residues" evidence="1">
    <location>
        <begin position="216"/>
        <end position="240"/>
    </location>
</feature>
<feature type="region of interest" description="Disordered" evidence="1">
    <location>
        <begin position="401"/>
        <end position="424"/>
    </location>
</feature>
<feature type="compositionally biased region" description="Basic and acidic residues" evidence="1">
    <location>
        <begin position="191"/>
        <end position="206"/>
    </location>
</feature>
<dbReference type="InParanoid" id="A0A2K3DX22"/>